<dbReference type="Proteomes" id="UP000232323">
    <property type="component" value="Unassembled WGS sequence"/>
</dbReference>
<name>A0A250X4B5_9CHLO</name>
<feature type="region of interest" description="Disordered" evidence="1">
    <location>
        <begin position="338"/>
        <end position="357"/>
    </location>
</feature>
<organism evidence="2 3">
    <name type="scientific">Chlamydomonas eustigma</name>
    <dbReference type="NCBI Taxonomy" id="1157962"/>
    <lineage>
        <taxon>Eukaryota</taxon>
        <taxon>Viridiplantae</taxon>
        <taxon>Chlorophyta</taxon>
        <taxon>core chlorophytes</taxon>
        <taxon>Chlorophyceae</taxon>
        <taxon>CS clade</taxon>
        <taxon>Chlamydomonadales</taxon>
        <taxon>Chlamydomonadaceae</taxon>
        <taxon>Chlamydomonas</taxon>
    </lineage>
</organism>
<accession>A0A250X4B5</accession>
<comment type="caution">
    <text evidence="2">The sequence shown here is derived from an EMBL/GenBank/DDBJ whole genome shotgun (WGS) entry which is preliminary data.</text>
</comment>
<evidence type="ECO:0000313" key="3">
    <source>
        <dbReference type="Proteomes" id="UP000232323"/>
    </source>
</evidence>
<feature type="region of interest" description="Disordered" evidence="1">
    <location>
        <begin position="224"/>
        <end position="258"/>
    </location>
</feature>
<feature type="region of interest" description="Disordered" evidence="1">
    <location>
        <begin position="62"/>
        <end position="91"/>
    </location>
</feature>
<protein>
    <submittedName>
        <fullName evidence="2">Uncharacterized protein</fullName>
    </submittedName>
</protein>
<keyword evidence="3" id="KW-1185">Reference proteome</keyword>
<sequence length="377" mass="41669">MPASTTLGPMTYSRLETSLMNTKASTLDNEFYPNQALARGGIGVLLSTGAARGSLMRLPAAAKASKSWQAPESPPLGSRPISMASSRPPVMTSINPEASHEIRSLADKAAVSVIVGAGAGLPPEARHDWERGVAHPHNFVSTARQTRIDDVRPASKWSGISFYENSPREIKRHLDIMGIVDNNHFQGKLYERTSEKVRHLTWALQQREVFRRQRQEVAARYQRAGIPPRRQYHSLPNSRGSLRSPGSADLAAEAGWDPSSMRNEMMGDSQMSARSTGVKSMGTVGSDSAWAAYFPPGQKLTHSVSIPLPKPTYTQVYKKMASEKKELAVTSAQKLLKRAEESAHRRQEDEKKGDMASIDIFDQELRATKRMEDIDDF</sequence>
<dbReference type="STRING" id="1157962.A0A250X4B5"/>
<dbReference type="AlphaFoldDB" id="A0A250X4B5"/>
<reference evidence="2 3" key="1">
    <citation type="submission" date="2017-08" db="EMBL/GenBank/DDBJ databases">
        <title>Acidophilic green algal genome provides insights into adaptation to an acidic environment.</title>
        <authorList>
            <person name="Hirooka S."/>
            <person name="Hirose Y."/>
            <person name="Kanesaki Y."/>
            <person name="Higuchi S."/>
            <person name="Fujiwara T."/>
            <person name="Onuma R."/>
            <person name="Era A."/>
            <person name="Ohbayashi R."/>
            <person name="Uzuka A."/>
            <person name="Nozaki H."/>
            <person name="Yoshikawa H."/>
            <person name="Miyagishima S.Y."/>
        </authorList>
    </citation>
    <scope>NUCLEOTIDE SEQUENCE [LARGE SCALE GENOMIC DNA]</scope>
    <source>
        <strain evidence="2 3">NIES-2499</strain>
    </source>
</reference>
<evidence type="ECO:0000256" key="1">
    <source>
        <dbReference type="SAM" id="MobiDB-lite"/>
    </source>
</evidence>
<gene>
    <name evidence="2" type="ORF">CEUSTIGMA_g5044.t1</name>
</gene>
<dbReference type="OrthoDB" id="542469at2759"/>
<evidence type="ECO:0000313" key="2">
    <source>
        <dbReference type="EMBL" id="GAX77600.1"/>
    </source>
</evidence>
<dbReference type="EMBL" id="BEGY01000025">
    <property type="protein sequence ID" value="GAX77600.1"/>
    <property type="molecule type" value="Genomic_DNA"/>
</dbReference>
<feature type="compositionally biased region" description="Basic and acidic residues" evidence="1">
    <location>
        <begin position="338"/>
        <end position="354"/>
    </location>
</feature>
<proteinExistence type="predicted"/>